<dbReference type="RefSeq" id="WP_068003142.1">
    <property type="nucleotide sequence ID" value="NZ_FOFM01000001.1"/>
</dbReference>
<evidence type="ECO:0000256" key="8">
    <source>
        <dbReference type="ARBA" id="ARBA00023136"/>
    </source>
</evidence>
<evidence type="ECO:0000313" key="14">
    <source>
        <dbReference type="Proteomes" id="UP000076577"/>
    </source>
</evidence>
<dbReference type="PANTHER" id="PTHR43653">
    <property type="entry name" value="CYTOCHROME C ASSEMBLY PROTEIN-RELATED"/>
    <property type="match status" value="1"/>
</dbReference>
<evidence type="ECO:0000256" key="5">
    <source>
        <dbReference type="ARBA" id="ARBA00022692"/>
    </source>
</evidence>
<feature type="transmembrane region" description="Helical" evidence="10">
    <location>
        <begin position="425"/>
        <end position="444"/>
    </location>
</feature>
<feature type="transmembrane region" description="Helical" evidence="10">
    <location>
        <begin position="6"/>
        <end position="29"/>
    </location>
</feature>
<evidence type="ECO:0000256" key="1">
    <source>
        <dbReference type="ARBA" id="ARBA00004429"/>
    </source>
</evidence>
<dbReference type="PRINTS" id="PR01411">
    <property type="entry name" value="CCMFBIOGNSIS"/>
</dbReference>
<feature type="transmembrane region" description="Helical" evidence="10">
    <location>
        <begin position="96"/>
        <end position="114"/>
    </location>
</feature>
<evidence type="ECO:0000256" key="9">
    <source>
        <dbReference type="ARBA" id="ARBA00037230"/>
    </source>
</evidence>
<dbReference type="NCBIfam" id="NF007691">
    <property type="entry name" value="PRK10369.1"/>
    <property type="match status" value="1"/>
</dbReference>
<dbReference type="InterPro" id="IPR003567">
    <property type="entry name" value="Cyt_c_biogenesis"/>
</dbReference>
<feature type="transmembrane region" description="Helical" evidence="10">
    <location>
        <begin position="491"/>
        <end position="518"/>
    </location>
</feature>
<keyword evidence="5 10" id="KW-0812">Transmembrane</keyword>
<comment type="similarity">
    <text evidence="2">Belongs to the CcmF/CycK/Ccl1/NrfE/CcsA family.</text>
</comment>
<comment type="caution">
    <text evidence="13">The sequence shown here is derived from an EMBL/GenBank/DDBJ whole genome shotgun (WGS) entry which is preliminary data.</text>
</comment>
<feature type="transmembrane region" description="Helical" evidence="10">
    <location>
        <begin position="620"/>
        <end position="640"/>
    </location>
</feature>
<evidence type="ECO:0000256" key="10">
    <source>
        <dbReference type="SAM" id="Phobius"/>
    </source>
</evidence>
<evidence type="ECO:0000256" key="4">
    <source>
        <dbReference type="ARBA" id="ARBA00022519"/>
    </source>
</evidence>
<evidence type="ECO:0000313" key="13">
    <source>
        <dbReference type="EMBL" id="KZL20994.1"/>
    </source>
</evidence>
<keyword evidence="14" id="KW-1185">Reference proteome</keyword>
<dbReference type="InterPro" id="IPR002541">
    <property type="entry name" value="Cyt_c_assembly"/>
</dbReference>
<dbReference type="Pfam" id="PF01578">
    <property type="entry name" value="Cytochrom_C_asm"/>
    <property type="match status" value="1"/>
</dbReference>
<proteinExistence type="inferred from homology"/>
<keyword evidence="6" id="KW-0201">Cytochrome c-type biogenesis</keyword>
<feature type="transmembrane region" description="Helical" evidence="10">
    <location>
        <begin position="312"/>
        <end position="331"/>
    </location>
</feature>
<feature type="domain" description="Cytochrome c-type biogenesis protein CcmF C-terminal" evidence="12">
    <location>
        <begin position="315"/>
        <end position="642"/>
    </location>
</feature>
<evidence type="ECO:0000256" key="3">
    <source>
        <dbReference type="ARBA" id="ARBA00022475"/>
    </source>
</evidence>
<dbReference type="PRINTS" id="PR01410">
    <property type="entry name" value="CCBIOGENESIS"/>
</dbReference>
<dbReference type="InterPro" id="IPR003568">
    <property type="entry name" value="Cyt_c_biogenesis_CcmF"/>
</dbReference>
<protein>
    <submittedName>
        <fullName evidence="13">Cytochrome c-type biogenesis protein CcmF</fullName>
    </submittedName>
</protein>
<evidence type="ECO:0000259" key="11">
    <source>
        <dbReference type="Pfam" id="PF01578"/>
    </source>
</evidence>
<dbReference type="InterPro" id="IPR032523">
    <property type="entry name" value="CcmF_C"/>
</dbReference>
<feature type="transmembrane region" description="Helical" evidence="10">
    <location>
        <begin position="450"/>
        <end position="471"/>
    </location>
</feature>
<dbReference type="PANTHER" id="PTHR43653:SF1">
    <property type="entry name" value="CYTOCHROME C-TYPE BIOGENESIS PROTEIN CCMF"/>
    <property type="match status" value="1"/>
</dbReference>
<organism evidence="13 14">
    <name type="scientific">Pseudovibrio axinellae</name>
    <dbReference type="NCBI Taxonomy" id="989403"/>
    <lineage>
        <taxon>Bacteria</taxon>
        <taxon>Pseudomonadati</taxon>
        <taxon>Pseudomonadota</taxon>
        <taxon>Alphaproteobacteria</taxon>
        <taxon>Hyphomicrobiales</taxon>
        <taxon>Stappiaceae</taxon>
        <taxon>Pseudovibrio</taxon>
    </lineage>
</organism>
<sequence length="671" mass="73150">MIIEIGHYALILALVVAAIQSVFPVWGAVHSDHRLMGMAPGLAVLMFLLTCVSFGALTWAYLNSDFSLLNTYQNSHSDKPLIYKISGVWGNHEGSILLWVLILVLFGALVAVFSRNIPQRLRAATLGAQGWVSFAFLLFVIVASNPFTRISPAPLQGTGLNPMLQDVGLAIHPPILYIGYVGFSIVFAFAAAALILGKLDAAWARWVRPWILVSWIFLTLGIAMGSYWAYYELGWGGWWFWDPVENASFMPWLTGTALLHSAIVMERRDALKVWTVFLALLTFSLSLLGTFLVRSGVLTSVHAFAVDPARGLFILAILLIFVGGSLTLFAWRAPLLRQGGLFAPISREGALVLNNLFLTTACAAVFVGTLYPLVLEAFSGDKISVGAPFFNLTFGPIMVPVLILMPFGQLLAWKRGDALGVSQRLTTAFILSVLATVALVWFMGVSTTSIMTAFGFGLAFWAIFGSLWEIVDRSQLFKVSLGRSLARVKGFAPTVWSSVLGHAGLGVTVLGIVTTLAFESERVEVMRPGDTLEQNGYHITYEKSWTQNGPNYEELVSRYTLRKGGNVVDIMEPSKRAYKASGMPMSETSIATFGFSQVYFATGDTDANGGIVTRIYFKPLITLIWIGTLFMSLGGVIALLDRRLRVGAPVSARKRKSKTASVTAATPTPAE</sequence>
<dbReference type="AlphaFoldDB" id="A0A161V7V9"/>
<evidence type="ECO:0000256" key="7">
    <source>
        <dbReference type="ARBA" id="ARBA00022989"/>
    </source>
</evidence>
<dbReference type="GO" id="GO:0005886">
    <property type="term" value="C:plasma membrane"/>
    <property type="evidence" value="ECO:0007669"/>
    <property type="project" value="UniProtKB-SubCell"/>
</dbReference>
<dbReference type="Proteomes" id="UP000076577">
    <property type="component" value="Unassembled WGS sequence"/>
</dbReference>
<dbReference type="OrthoDB" id="9761451at2"/>
<feature type="transmembrane region" description="Helical" evidence="10">
    <location>
        <begin position="209"/>
        <end position="229"/>
    </location>
</feature>
<comment type="subcellular location">
    <subcellularLocation>
        <location evidence="1">Cell inner membrane</location>
        <topology evidence="1">Multi-pass membrane protein</topology>
    </subcellularLocation>
</comment>
<keyword evidence="4" id="KW-0997">Cell inner membrane</keyword>
<feature type="transmembrane region" description="Helical" evidence="10">
    <location>
        <begin position="352"/>
        <end position="374"/>
    </location>
</feature>
<evidence type="ECO:0000256" key="6">
    <source>
        <dbReference type="ARBA" id="ARBA00022748"/>
    </source>
</evidence>
<accession>A0A161V7V9</accession>
<dbReference type="GO" id="GO:0020037">
    <property type="term" value="F:heme binding"/>
    <property type="evidence" value="ECO:0007669"/>
    <property type="project" value="InterPro"/>
</dbReference>
<feature type="transmembrane region" description="Helical" evidence="10">
    <location>
        <begin position="249"/>
        <end position="266"/>
    </location>
</feature>
<feature type="transmembrane region" description="Helical" evidence="10">
    <location>
        <begin position="126"/>
        <end position="147"/>
    </location>
</feature>
<name>A0A161V7V9_9HYPH</name>
<feature type="transmembrane region" description="Helical" evidence="10">
    <location>
        <begin position="273"/>
        <end position="292"/>
    </location>
</feature>
<feature type="transmembrane region" description="Helical" evidence="10">
    <location>
        <begin position="41"/>
        <end position="62"/>
    </location>
</feature>
<reference evidence="13 14" key="1">
    <citation type="journal article" date="2016" name="Front. Microbiol.">
        <title>Comparative Genomic Analysis Reveals a Diverse Repertoire of Genes Involved in Prokaryote-Eukaryote Interactions within the Pseudovibrio Genus.</title>
        <authorList>
            <person name="Romano S."/>
            <person name="Fernandez-Guerra A."/>
            <person name="Reen F.J."/>
            <person name="Glockner F.O."/>
            <person name="Crowley S.P."/>
            <person name="O'Sullivan O."/>
            <person name="Cotter P.D."/>
            <person name="Adams C."/>
            <person name="Dobson A.D."/>
            <person name="O'Gara F."/>
        </authorList>
    </citation>
    <scope>NUCLEOTIDE SEQUENCE [LARGE SCALE GENOMIC DNA]</scope>
    <source>
        <strain evidence="13 14">Ad2</strain>
    </source>
</reference>
<dbReference type="GO" id="GO:0015232">
    <property type="term" value="F:heme transmembrane transporter activity"/>
    <property type="evidence" value="ECO:0007669"/>
    <property type="project" value="InterPro"/>
</dbReference>
<dbReference type="NCBIfam" id="TIGR00353">
    <property type="entry name" value="nrfE"/>
    <property type="match status" value="1"/>
</dbReference>
<dbReference type="GO" id="GO:0017004">
    <property type="term" value="P:cytochrome complex assembly"/>
    <property type="evidence" value="ECO:0007669"/>
    <property type="project" value="UniProtKB-KW"/>
</dbReference>
<dbReference type="STRING" id="989403.SAMN05421798_101415"/>
<keyword evidence="8 10" id="KW-0472">Membrane</keyword>
<comment type="function">
    <text evidence="9">Required for the biogenesis of c-type cytochromes. Possible subunit of a heme lyase.</text>
</comment>
<feature type="domain" description="Cytochrome c assembly protein" evidence="11">
    <location>
        <begin position="89"/>
        <end position="295"/>
    </location>
</feature>
<keyword evidence="3" id="KW-1003">Cell membrane</keyword>
<evidence type="ECO:0000259" key="12">
    <source>
        <dbReference type="Pfam" id="PF16327"/>
    </source>
</evidence>
<dbReference type="EMBL" id="LMCB01000005">
    <property type="protein sequence ID" value="KZL20994.1"/>
    <property type="molecule type" value="Genomic_DNA"/>
</dbReference>
<gene>
    <name evidence="13" type="primary">ccmF</name>
    <name evidence="13" type="ORF">PsAD2_00986</name>
</gene>
<feature type="transmembrane region" description="Helical" evidence="10">
    <location>
        <begin position="175"/>
        <end position="197"/>
    </location>
</feature>
<evidence type="ECO:0000256" key="2">
    <source>
        <dbReference type="ARBA" id="ARBA00009186"/>
    </source>
</evidence>
<keyword evidence="7 10" id="KW-1133">Transmembrane helix</keyword>
<dbReference type="Pfam" id="PF16327">
    <property type="entry name" value="CcmF_C"/>
    <property type="match status" value="1"/>
</dbReference>
<feature type="transmembrane region" description="Helical" evidence="10">
    <location>
        <begin position="394"/>
        <end position="413"/>
    </location>
</feature>
<dbReference type="PATRIC" id="fig|989403.3.peg.1060"/>